<dbReference type="PANTHER" id="PTHR48434">
    <property type="entry name" value="(RAPE) HYPOTHETICAL PROTEIN"/>
    <property type="match status" value="1"/>
</dbReference>
<accession>A0AAP0F5V5</accession>
<evidence type="ECO:0000256" key="1">
    <source>
        <dbReference type="SAM" id="Coils"/>
    </source>
</evidence>
<dbReference type="Proteomes" id="UP001419268">
    <property type="component" value="Unassembled WGS sequence"/>
</dbReference>
<keyword evidence="3" id="KW-1185">Reference proteome</keyword>
<reference evidence="2 3" key="1">
    <citation type="submission" date="2024-01" db="EMBL/GenBank/DDBJ databases">
        <title>Genome assemblies of Stephania.</title>
        <authorList>
            <person name="Yang L."/>
        </authorList>
    </citation>
    <scope>NUCLEOTIDE SEQUENCE [LARGE SCALE GENOMIC DNA]</scope>
    <source>
        <strain evidence="2">JXDWG</strain>
        <tissue evidence="2">Leaf</tissue>
    </source>
</reference>
<proteinExistence type="predicted"/>
<evidence type="ECO:0000313" key="3">
    <source>
        <dbReference type="Proteomes" id="UP001419268"/>
    </source>
</evidence>
<gene>
    <name evidence="2" type="ORF">Scep_022675</name>
</gene>
<evidence type="ECO:0000313" key="2">
    <source>
        <dbReference type="EMBL" id="KAK9105831.1"/>
    </source>
</evidence>
<comment type="caution">
    <text evidence="2">The sequence shown here is derived from an EMBL/GenBank/DDBJ whole genome shotgun (WGS) entry which is preliminary data.</text>
</comment>
<keyword evidence="1" id="KW-0175">Coiled coil</keyword>
<feature type="coiled-coil region" evidence="1">
    <location>
        <begin position="386"/>
        <end position="424"/>
    </location>
</feature>
<dbReference type="PANTHER" id="PTHR48434:SF1">
    <property type="entry name" value="(RAPE) HYPOTHETICAL PROTEIN"/>
    <property type="match status" value="1"/>
</dbReference>
<sequence>MCSKIPSRFVKSKFLIRVDCQSAKSIFSKDVKNLAAKQIFARWQAILSIFDFDIEYIPGNTNSLPDFLSREFLTTPSVHFLQIMSKKAASTSTVSSNRFKPLETPEPNCSYLATSQHLICILEPSLSTKPLATQIACTIPPGLHFIPTRPHASIKFYENILISTHSVHFDHLSRENSVEIDYSKFKIQRVLSADEWCENYKFITKTPFVYKDISILKDTPAVALSYQDYIAAWQNILFFKDPDHHSWYISFRANCQTSFPQWWLTSWWNKFGPHEFIFPARVQEQFKKDNLSILQFLCKYTIPWILKWDYGTSPIIAYDSMTNKTNHVYLSQDISCKWWNKFNYKAAFATTISPSKPKTPPKLATFPSTSSSFRDVVSKPSPSSDMALILAKLQQMEEDNKMLRQQIETDNKQLRHEFEQVTSRCSSSPSLKCASFR</sequence>
<dbReference type="AlphaFoldDB" id="A0AAP0F5V5"/>
<dbReference type="EMBL" id="JBBNAG010000009">
    <property type="protein sequence ID" value="KAK9105831.1"/>
    <property type="molecule type" value="Genomic_DNA"/>
</dbReference>
<name>A0AAP0F5V5_9MAGN</name>
<protein>
    <submittedName>
        <fullName evidence="2">Uncharacterized protein</fullName>
    </submittedName>
</protein>
<organism evidence="2 3">
    <name type="scientific">Stephania cephalantha</name>
    <dbReference type="NCBI Taxonomy" id="152367"/>
    <lineage>
        <taxon>Eukaryota</taxon>
        <taxon>Viridiplantae</taxon>
        <taxon>Streptophyta</taxon>
        <taxon>Embryophyta</taxon>
        <taxon>Tracheophyta</taxon>
        <taxon>Spermatophyta</taxon>
        <taxon>Magnoliopsida</taxon>
        <taxon>Ranunculales</taxon>
        <taxon>Menispermaceae</taxon>
        <taxon>Menispermoideae</taxon>
        <taxon>Cissampelideae</taxon>
        <taxon>Stephania</taxon>
    </lineage>
</organism>